<dbReference type="InterPro" id="IPR017900">
    <property type="entry name" value="4Fe4S_Fe_S_CS"/>
</dbReference>
<keyword evidence="6 8" id="KW-0408">Iron</keyword>
<proteinExistence type="predicted"/>
<dbReference type="Pfam" id="PF00037">
    <property type="entry name" value="Fer4"/>
    <property type="match status" value="1"/>
</dbReference>
<evidence type="ECO:0000256" key="7">
    <source>
        <dbReference type="ARBA" id="ARBA00023014"/>
    </source>
</evidence>
<evidence type="ECO:0000256" key="3">
    <source>
        <dbReference type="ARBA" id="ARBA00022485"/>
    </source>
</evidence>
<comment type="cofactor">
    <cofactor evidence="1 8">
        <name>[4Fe-4S] cluster</name>
        <dbReference type="ChEBI" id="CHEBI:49883"/>
    </cofactor>
</comment>
<dbReference type="SUPFAM" id="SSF54862">
    <property type="entry name" value="4Fe-4S ferredoxins"/>
    <property type="match status" value="1"/>
</dbReference>
<evidence type="ECO:0000256" key="5">
    <source>
        <dbReference type="ARBA" id="ARBA00022982"/>
    </source>
</evidence>
<dbReference type="Proteomes" id="UP001208689">
    <property type="component" value="Chromosome"/>
</dbReference>
<reference evidence="10" key="1">
    <citation type="submission" date="2022-09" db="EMBL/GenBank/DDBJ databases">
        <title>Actin cytoskeleton and complex cell architecture in an #Asgard archaeon.</title>
        <authorList>
            <person name="Ponce Toledo R.I."/>
            <person name="Schleper C."/>
            <person name="Rodrigues Oliveira T."/>
            <person name="Wollweber F."/>
            <person name="Xu J."/>
            <person name="Rittmann S."/>
            <person name="Klingl A."/>
            <person name="Pilhofer M."/>
        </authorList>
    </citation>
    <scope>NUCLEOTIDE SEQUENCE</scope>
    <source>
        <strain evidence="10">B-35</strain>
    </source>
</reference>
<dbReference type="Pfam" id="PF12800">
    <property type="entry name" value="Fer4_4"/>
    <property type="match status" value="1"/>
</dbReference>
<dbReference type="Gene3D" id="3.30.70.20">
    <property type="match status" value="2"/>
</dbReference>
<evidence type="ECO:0000256" key="2">
    <source>
        <dbReference type="ARBA" id="ARBA00022448"/>
    </source>
</evidence>
<sequence>MKRLAKKEDLCTACHACEDACSKLYFKEVNSLKASLRIKVNDDESKTIITCTQCGRCAEVCPVEAIYQDKKGIYRIRKKDCVGCLMCVAACPENAMFQHDALLEPFKCVACGICVKECPTGAIFIEEF</sequence>
<keyword evidence="7 8" id="KW-0411">Iron-sulfur</keyword>
<keyword evidence="2 8" id="KW-0813">Transport</keyword>
<keyword evidence="5 8" id="KW-0249">Electron transport</keyword>
<dbReference type="PRINTS" id="PR00354">
    <property type="entry name" value="7FE8SFRDOXIN"/>
</dbReference>
<name>A0ABY6HLN0_9ARCH</name>
<evidence type="ECO:0000259" key="9">
    <source>
        <dbReference type="PROSITE" id="PS51379"/>
    </source>
</evidence>
<evidence type="ECO:0000256" key="6">
    <source>
        <dbReference type="ARBA" id="ARBA00023004"/>
    </source>
</evidence>
<comment type="function">
    <text evidence="8">Ferredoxins are iron-sulfur proteins that transfer electrons in a wide variety of metabolic reactions.</text>
</comment>
<accession>A0ABY6HLN0</accession>
<feature type="domain" description="4Fe-4S ferredoxin-type" evidence="9">
    <location>
        <begin position="72"/>
        <end position="96"/>
    </location>
</feature>
<dbReference type="PROSITE" id="PS51379">
    <property type="entry name" value="4FE4S_FER_2"/>
    <property type="match status" value="4"/>
</dbReference>
<keyword evidence="4 8" id="KW-0479">Metal-binding</keyword>
<keyword evidence="11" id="KW-1185">Reference proteome</keyword>
<evidence type="ECO:0000256" key="1">
    <source>
        <dbReference type="ARBA" id="ARBA00001966"/>
    </source>
</evidence>
<keyword evidence="3 8" id="KW-0004">4Fe-4S</keyword>
<feature type="domain" description="4Fe-4S ferredoxin-type" evidence="9">
    <location>
        <begin position="99"/>
        <end position="128"/>
    </location>
</feature>
<dbReference type="Pfam" id="PF12838">
    <property type="entry name" value="Fer4_7"/>
    <property type="match status" value="1"/>
</dbReference>
<dbReference type="InterPro" id="IPR050294">
    <property type="entry name" value="RnfB_subfamily"/>
</dbReference>
<organism evidence="10 11">
    <name type="scientific">Candidatus Lokiarchaeum ossiferum</name>
    <dbReference type="NCBI Taxonomy" id="2951803"/>
    <lineage>
        <taxon>Archaea</taxon>
        <taxon>Promethearchaeati</taxon>
        <taxon>Promethearchaeota</taxon>
        <taxon>Promethearchaeia</taxon>
        <taxon>Promethearchaeales</taxon>
        <taxon>Promethearchaeaceae</taxon>
        <taxon>Candidatus Lokiarchaeum</taxon>
    </lineage>
</organism>
<dbReference type="PANTHER" id="PTHR42859">
    <property type="entry name" value="OXIDOREDUCTASE"/>
    <property type="match status" value="1"/>
</dbReference>
<dbReference type="InterPro" id="IPR017896">
    <property type="entry name" value="4Fe4S_Fe-S-bd"/>
</dbReference>
<dbReference type="InterPro" id="IPR000813">
    <property type="entry name" value="7Fe_ferredoxin"/>
</dbReference>
<dbReference type="EMBL" id="CP104013">
    <property type="protein sequence ID" value="UYP43797.1"/>
    <property type="molecule type" value="Genomic_DNA"/>
</dbReference>
<evidence type="ECO:0000256" key="8">
    <source>
        <dbReference type="RuleBase" id="RU365098"/>
    </source>
</evidence>
<feature type="domain" description="4Fe-4S ferredoxin-type" evidence="9">
    <location>
        <begin position="36"/>
        <end position="71"/>
    </location>
</feature>
<gene>
    <name evidence="10" type="ORF">NEF87_000082</name>
</gene>
<protein>
    <recommendedName>
        <fullName evidence="8">Ferredoxin</fullName>
    </recommendedName>
</protein>
<evidence type="ECO:0000313" key="11">
    <source>
        <dbReference type="Proteomes" id="UP001208689"/>
    </source>
</evidence>
<dbReference type="PANTHER" id="PTHR42859:SF10">
    <property type="entry name" value="DIMETHYLSULFOXIDE REDUCTASE CHAIN B"/>
    <property type="match status" value="1"/>
</dbReference>
<feature type="domain" description="4Fe-4S ferredoxin-type" evidence="9">
    <location>
        <begin position="2"/>
        <end position="31"/>
    </location>
</feature>
<dbReference type="CDD" id="cd16372">
    <property type="entry name" value="DMSOR_beta_like"/>
    <property type="match status" value="1"/>
</dbReference>
<evidence type="ECO:0000313" key="10">
    <source>
        <dbReference type="EMBL" id="UYP43797.1"/>
    </source>
</evidence>
<dbReference type="PROSITE" id="PS00198">
    <property type="entry name" value="4FE4S_FER_1"/>
    <property type="match status" value="2"/>
</dbReference>
<evidence type="ECO:0000256" key="4">
    <source>
        <dbReference type="ARBA" id="ARBA00022723"/>
    </source>
</evidence>